<feature type="compositionally biased region" description="Basic and acidic residues" evidence="1">
    <location>
        <begin position="65"/>
        <end position="98"/>
    </location>
</feature>
<dbReference type="Proteomes" id="UP001310594">
    <property type="component" value="Unassembled WGS sequence"/>
</dbReference>
<dbReference type="AlphaFoldDB" id="A0AAN7VT06"/>
<dbReference type="Pfam" id="PF24864">
    <property type="entry name" value="DUF7730"/>
    <property type="match status" value="1"/>
</dbReference>
<dbReference type="Pfam" id="PF26163">
    <property type="entry name" value="mS26"/>
    <property type="match status" value="1"/>
</dbReference>
<accession>A0AAN7VT06</accession>
<evidence type="ECO:0000256" key="1">
    <source>
        <dbReference type="SAM" id="MobiDB-lite"/>
    </source>
</evidence>
<evidence type="ECO:0000259" key="2">
    <source>
        <dbReference type="Pfam" id="PF24864"/>
    </source>
</evidence>
<evidence type="ECO:0000313" key="3">
    <source>
        <dbReference type="EMBL" id="KAK5700596.1"/>
    </source>
</evidence>
<dbReference type="EMBL" id="JAVRQU010000007">
    <property type="protein sequence ID" value="KAK5700596.1"/>
    <property type="molecule type" value="Genomic_DNA"/>
</dbReference>
<dbReference type="PANTHER" id="PTHR42085">
    <property type="entry name" value="F-BOX DOMAIN-CONTAINING PROTEIN"/>
    <property type="match status" value="1"/>
</dbReference>
<feature type="region of interest" description="Disordered" evidence="1">
    <location>
        <begin position="748"/>
        <end position="767"/>
    </location>
</feature>
<dbReference type="PANTHER" id="PTHR42085:SF1">
    <property type="entry name" value="F-BOX DOMAIN-CONTAINING PROTEIN"/>
    <property type="match status" value="1"/>
</dbReference>
<dbReference type="InterPro" id="IPR056632">
    <property type="entry name" value="DUF7730"/>
</dbReference>
<gene>
    <name evidence="3" type="ORF">LTR97_005113</name>
</gene>
<comment type="caution">
    <text evidence="3">The sequence shown here is derived from an EMBL/GenBank/DDBJ whole genome shotgun (WGS) entry which is preliminary data.</text>
</comment>
<proteinExistence type="predicted"/>
<dbReference type="InterPro" id="IPR038883">
    <property type="entry name" value="AN11006-like"/>
</dbReference>
<evidence type="ECO:0000313" key="4">
    <source>
        <dbReference type="Proteomes" id="UP001310594"/>
    </source>
</evidence>
<protein>
    <recommendedName>
        <fullName evidence="2">DUF7730 domain-containing protein</fullName>
    </recommendedName>
</protein>
<sequence length="767" mass="86028">MPPKAPIPWHCPSCRSFSTTSTRRQLRPENPNYIAIPQPPQQTLVHKPFIKGRLPVPRDIFAGADGKDKSSPEWLDPHTKAPSKDVQAKHGSREEWKSKISSMRRQNLREGLTSLKARRDTEAARLKSKSDRNQKARHEALTRPEREDDRLTAPSHGLDLDHLYKGFIPSSPGVRPDPTRHERIERMRANVAARTEASRAERASHLNTLYMNARSFIVTSAQLDSAVDEAFGTPENPVRFTGSLDGSAIEVSGNGASVWASGKPDRVQDMLNRANNVGGKSAFDGINPVEEVNRKRITRIAEAFTGGKMDDGEAAKRFPQPREGAAKMADTVGDGNLPTQTGGHGSAISRNAVVPGQKVVLKTEIEQVLVPYTTDPTKKPPFPIEELIVMAGVCSRKSHITGEDALEWIVQTFPYYTQAVLRKHVRVASGREYFHTNSMPDIPEALRHHAIPLVSVHDPATVTFNNHMTVKEYDVPLPAARTFLRHHLEEDRPGVFPFFDLPPELRNCIYMMMLLFDERGFKYNYHRVVNPLGIKVFMQLPSREGDQVPGANDGADMYLSTWANPGDWMTAPSFAKILGFLQTSKQIRSEAMPYFYRDNRFFFSTANDFAFAINSLETDRFKHLSDIHIKLEWTYEYPQDLPRALQRLATVENLRRLQLDFSTDDVWLKMEAKERRKMGVNRPRKFIRIDQIPIMVQLAFAASHADTLVITGQCTLIDGYITGEVARLKLLKSAMVAGAGLKAVDDTKRGSGRLGSSGARKRNNGQG</sequence>
<organism evidence="3 4">
    <name type="scientific">Elasticomyces elasticus</name>
    <dbReference type="NCBI Taxonomy" id="574655"/>
    <lineage>
        <taxon>Eukaryota</taxon>
        <taxon>Fungi</taxon>
        <taxon>Dikarya</taxon>
        <taxon>Ascomycota</taxon>
        <taxon>Pezizomycotina</taxon>
        <taxon>Dothideomycetes</taxon>
        <taxon>Dothideomycetidae</taxon>
        <taxon>Mycosphaerellales</taxon>
        <taxon>Teratosphaeriaceae</taxon>
        <taxon>Elasticomyces</taxon>
    </lineage>
</organism>
<name>A0AAN7VT06_9PEZI</name>
<feature type="region of interest" description="Disordered" evidence="1">
    <location>
        <begin position="58"/>
        <end position="155"/>
    </location>
</feature>
<dbReference type="InterPro" id="IPR058940">
    <property type="entry name" value="mS26_fungi"/>
</dbReference>
<dbReference type="CDD" id="cd23703">
    <property type="entry name" value="mS26_PET12"/>
    <property type="match status" value="1"/>
</dbReference>
<feature type="compositionally biased region" description="Basic and acidic residues" evidence="1">
    <location>
        <begin position="117"/>
        <end position="151"/>
    </location>
</feature>
<feature type="domain" description="DUF7730" evidence="2">
    <location>
        <begin position="498"/>
        <end position="635"/>
    </location>
</feature>
<reference evidence="3" key="1">
    <citation type="submission" date="2023-08" db="EMBL/GenBank/DDBJ databases">
        <title>Black Yeasts Isolated from many extreme environments.</title>
        <authorList>
            <person name="Coleine C."/>
            <person name="Stajich J.E."/>
            <person name="Selbmann L."/>
        </authorList>
    </citation>
    <scope>NUCLEOTIDE SEQUENCE</scope>
    <source>
        <strain evidence="3">CCFEE 5810</strain>
    </source>
</reference>